<dbReference type="STRING" id="190721.ACS15_2229"/>
<dbReference type="InterPro" id="IPR012796">
    <property type="entry name" value="Lysidine-tRNA-synth_C"/>
</dbReference>
<dbReference type="InterPro" id="IPR015262">
    <property type="entry name" value="tRNA_Ile_lys_synt_subst-bd"/>
</dbReference>
<dbReference type="RefSeq" id="WP_064803899.1">
    <property type="nucleotide sequence ID" value="NZ_CP016022.1"/>
</dbReference>
<dbReference type="OrthoDB" id="9807403at2"/>
<protein>
    <recommendedName>
        <fullName evidence="8">tRNA(Ile)-lysidine synthase</fullName>
        <ecNumber evidence="8">6.3.4.19</ecNumber>
    </recommendedName>
    <alternativeName>
        <fullName evidence="8">tRNA(Ile)-2-lysyl-cytidine synthase</fullName>
    </alternativeName>
    <alternativeName>
        <fullName evidence="8">tRNA(Ile)-lysidine synthetase</fullName>
    </alternativeName>
</protein>
<dbReference type="EMBL" id="CP016022">
    <property type="protein sequence ID" value="ANJ72763.1"/>
    <property type="molecule type" value="Genomic_DNA"/>
</dbReference>
<dbReference type="PANTHER" id="PTHR43033">
    <property type="entry name" value="TRNA(ILE)-LYSIDINE SYNTHASE-RELATED"/>
    <property type="match status" value="1"/>
</dbReference>
<organism evidence="9 10">
    <name type="scientific">Ralstonia insidiosa</name>
    <dbReference type="NCBI Taxonomy" id="190721"/>
    <lineage>
        <taxon>Bacteria</taxon>
        <taxon>Pseudomonadati</taxon>
        <taxon>Pseudomonadota</taxon>
        <taxon>Betaproteobacteria</taxon>
        <taxon>Burkholderiales</taxon>
        <taxon>Burkholderiaceae</taxon>
        <taxon>Ralstonia</taxon>
    </lineage>
</organism>
<evidence type="ECO:0000256" key="6">
    <source>
        <dbReference type="ARBA" id="ARBA00022840"/>
    </source>
</evidence>
<evidence type="ECO:0000256" key="2">
    <source>
        <dbReference type="ARBA" id="ARBA00022490"/>
    </source>
</evidence>
<keyword evidence="3 8" id="KW-0436">Ligase</keyword>
<comment type="domain">
    <text evidence="8">The N-terminal region contains the highly conserved SGGXDS motif, predicted to be a P-loop motif involved in ATP binding.</text>
</comment>
<keyword evidence="6 8" id="KW-0067">ATP-binding</keyword>
<evidence type="ECO:0000313" key="10">
    <source>
        <dbReference type="Proteomes" id="UP000078572"/>
    </source>
</evidence>
<comment type="function">
    <text evidence="8">Ligates lysine onto the cytidine present at position 34 of the AUA codon-specific tRNA(Ile) that contains the anticodon CAU, in an ATP-dependent manner. Cytidine is converted to lysidine, thus changing the amino acid specificity of the tRNA from methionine to isoleucine.</text>
</comment>
<dbReference type="GO" id="GO:0005737">
    <property type="term" value="C:cytoplasm"/>
    <property type="evidence" value="ECO:0007669"/>
    <property type="project" value="UniProtKB-SubCell"/>
</dbReference>
<dbReference type="InterPro" id="IPR011063">
    <property type="entry name" value="TilS/TtcA_N"/>
</dbReference>
<dbReference type="GO" id="GO:0005524">
    <property type="term" value="F:ATP binding"/>
    <property type="evidence" value="ECO:0007669"/>
    <property type="project" value="UniProtKB-UniRule"/>
</dbReference>
<dbReference type="AlphaFoldDB" id="A0A191ZXE6"/>
<dbReference type="Pfam" id="PF09179">
    <property type="entry name" value="TilS"/>
    <property type="match status" value="1"/>
</dbReference>
<evidence type="ECO:0000256" key="1">
    <source>
        <dbReference type="ARBA" id="ARBA00004496"/>
    </source>
</evidence>
<dbReference type="Pfam" id="PF11734">
    <property type="entry name" value="TilS_C"/>
    <property type="match status" value="1"/>
</dbReference>
<dbReference type="InterPro" id="IPR012094">
    <property type="entry name" value="tRNA_Ile_lys_synt"/>
</dbReference>
<dbReference type="NCBIfam" id="TIGR02433">
    <property type="entry name" value="lysidine_TilS_C"/>
    <property type="match status" value="1"/>
</dbReference>
<dbReference type="SUPFAM" id="SSF82829">
    <property type="entry name" value="MesJ substrate recognition domain-like"/>
    <property type="match status" value="1"/>
</dbReference>
<evidence type="ECO:0000256" key="4">
    <source>
        <dbReference type="ARBA" id="ARBA00022694"/>
    </source>
</evidence>
<dbReference type="SUPFAM" id="SSF52402">
    <property type="entry name" value="Adenine nucleotide alpha hydrolases-like"/>
    <property type="match status" value="1"/>
</dbReference>
<proteinExistence type="inferred from homology"/>
<dbReference type="GO" id="GO:0032267">
    <property type="term" value="F:tRNA(Ile)-lysidine synthase activity"/>
    <property type="evidence" value="ECO:0007669"/>
    <property type="project" value="UniProtKB-EC"/>
</dbReference>
<dbReference type="GO" id="GO:0006400">
    <property type="term" value="P:tRNA modification"/>
    <property type="evidence" value="ECO:0007669"/>
    <property type="project" value="UniProtKB-UniRule"/>
</dbReference>
<evidence type="ECO:0000256" key="3">
    <source>
        <dbReference type="ARBA" id="ARBA00022598"/>
    </source>
</evidence>
<accession>A0A191ZXE6</accession>
<dbReference type="GeneID" id="61526334"/>
<dbReference type="SUPFAM" id="SSF56037">
    <property type="entry name" value="PheT/TilS domain"/>
    <property type="match status" value="1"/>
</dbReference>
<dbReference type="HAMAP" id="MF_01161">
    <property type="entry name" value="tRNA_Ile_lys_synt"/>
    <property type="match status" value="1"/>
</dbReference>
<dbReference type="InterPro" id="IPR014729">
    <property type="entry name" value="Rossmann-like_a/b/a_fold"/>
</dbReference>
<keyword evidence="4 8" id="KW-0819">tRNA processing</keyword>
<sequence length="475" mass="49837">MASSRKSKRADSSAPLVTLVDKVAQRIAACAAFVVSGGGGVPTVAVALSGGRDSAALLHACAAWRDAGVRVRLVALHIHHGLQADADAWESACARMAHAARVEFHARRVNVATDAGRGVEEAAREARYAALDDLCTQTGATILLTAHHQDDQAETVLLQLMRGSGLEGLSAMPMSRAGGVTLLRPWLDVQRADIEQYAQANALEWVDDPSNEDARYARNALRPLLAGMAGHFPAYRDALARSAAHLADAAALIDEIAQADLTQIASVGELDVAALAALSAPRQRAVLRAWLAQAGMRALSTGRLEDLRTQLIDARDDGALCIALPTGQVRRYRGAAWIESGVGGGATPALVAISAGQFDPMCRTDQRVNVAEWGGVLVFSPVVADGIAVRALQAPLSLAPRCGGERIVLRPGGPSRALKQAYQEAGIPAWERQRLPLLYAGDALVFAAGLGMDRTAAASGPGWRIAWLATAQGAP</sequence>
<keyword evidence="10" id="KW-1185">Reference proteome</keyword>
<comment type="catalytic activity">
    <reaction evidence="7 8">
        <text>cytidine(34) in tRNA(Ile2) + L-lysine + ATP = lysidine(34) in tRNA(Ile2) + AMP + diphosphate + H(+)</text>
        <dbReference type="Rhea" id="RHEA:43744"/>
        <dbReference type="Rhea" id="RHEA-COMP:10625"/>
        <dbReference type="Rhea" id="RHEA-COMP:10670"/>
        <dbReference type="ChEBI" id="CHEBI:15378"/>
        <dbReference type="ChEBI" id="CHEBI:30616"/>
        <dbReference type="ChEBI" id="CHEBI:32551"/>
        <dbReference type="ChEBI" id="CHEBI:33019"/>
        <dbReference type="ChEBI" id="CHEBI:82748"/>
        <dbReference type="ChEBI" id="CHEBI:83665"/>
        <dbReference type="ChEBI" id="CHEBI:456215"/>
        <dbReference type="EC" id="6.3.4.19"/>
    </reaction>
</comment>
<reference evidence="10" key="1">
    <citation type="submission" date="2016-06" db="EMBL/GenBank/DDBJ databases">
        <authorList>
            <person name="Xu Y."/>
            <person name="Nagy A."/>
            <person name="Yan X."/>
            <person name="Kim S.W."/>
            <person name="Haley B."/>
            <person name="Liu N.T."/>
            <person name="Nou X."/>
        </authorList>
    </citation>
    <scope>NUCLEOTIDE SEQUENCE [LARGE SCALE GENOMIC DNA]</scope>
    <source>
        <strain evidence="10">ATCC 49129</strain>
    </source>
</reference>
<keyword evidence="5 8" id="KW-0547">Nucleotide-binding</keyword>
<dbReference type="Pfam" id="PF01171">
    <property type="entry name" value="ATP_bind_3"/>
    <property type="match status" value="1"/>
</dbReference>
<dbReference type="CDD" id="cd01992">
    <property type="entry name" value="TilS_N"/>
    <property type="match status" value="1"/>
</dbReference>
<dbReference type="Gene3D" id="3.40.50.620">
    <property type="entry name" value="HUPs"/>
    <property type="match status" value="1"/>
</dbReference>
<dbReference type="NCBIfam" id="TIGR02432">
    <property type="entry name" value="lysidine_TilS_N"/>
    <property type="match status" value="1"/>
</dbReference>
<dbReference type="EC" id="6.3.4.19" evidence="8"/>
<dbReference type="InterPro" id="IPR012795">
    <property type="entry name" value="tRNA_Ile_lys_synt_N"/>
</dbReference>
<dbReference type="SMART" id="SM00977">
    <property type="entry name" value="TilS_C"/>
    <property type="match status" value="1"/>
</dbReference>
<dbReference type="Gene3D" id="1.20.59.20">
    <property type="match status" value="1"/>
</dbReference>
<gene>
    <name evidence="8" type="primary">tilS</name>
    <name evidence="9" type="ORF">A9Y76_09920</name>
</gene>
<feature type="binding site" evidence="8">
    <location>
        <begin position="49"/>
        <end position="54"/>
    </location>
    <ligand>
        <name>ATP</name>
        <dbReference type="ChEBI" id="CHEBI:30616"/>
    </ligand>
</feature>
<name>A0A191ZXE6_9RALS</name>
<keyword evidence="2 8" id="KW-0963">Cytoplasm</keyword>
<comment type="similarity">
    <text evidence="8">Belongs to the tRNA(Ile)-lysidine synthase family.</text>
</comment>
<dbReference type="PANTHER" id="PTHR43033:SF1">
    <property type="entry name" value="TRNA(ILE)-LYSIDINE SYNTHASE-RELATED"/>
    <property type="match status" value="1"/>
</dbReference>
<dbReference type="Proteomes" id="UP000078572">
    <property type="component" value="Chromosome 1"/>
</dbReference>
<evidence type="ECO:0000256" key="5">
    <source>
        <dbReference type="ARBA" id="ARBA00022741"/>
    </source>
</evidence>
<evidence type="ECO:0000256" key="7">
    <source>
        <dbReference type="ARBA" id="ARBA00048539"/>
    </source>
</evidence>
<evidence type="ECO:0000256" key="8">
    <source>
        <dbReference type="HAMAP-Rule" id="MF_01161"/>
    </source>
</evidence>
<comment type="subcellular location">
    <subcellularLocation>
        <location evidence="1 8">Cytoplasm</location>
    </subcellularLocation>
</comment>
<evidence type="ECO:0000313" key="9">
    <source>
        <dbReference type="EMBL" id="ANJ72763.1"/>
    </source>
</evidence>